<comment type="caution">
    <text evidence="2">The sequence shown here is derived from an EMBL/GenBank/DDBJ whole genome shotgun (WGS) entry which is preliminary data.</text>
</comment>
<dbReference type="EMBL" id="AFAR01000172">
    <property type="protein sequence ID" value="EGF26786.1"/>
    <property type="molecule type" value="Genomic_DNA"/>
</dbReference>
<dbReference type="AlphaFoldDB" id="F2AU63"/>
<feature type="region of interest" description="Disordered" evidence="1">
    <location>
        <begin position="18"/>
        <end position="48"/>
    </location>
</feature>
<protein>
    <submittedName>
        <fullName evidence="2">Uncharacterized protein</fullName>
    </submittedName>
</protein>
<reference evidence="2 3" key="1">
    <citation type="journal article" date="2013" name="Mar. Genomics">
        <title>Expression of sulfatases in Rhodopirellula baltica and the diversity of sulfatases in the genus Rhodopirellula.</title>
        <authorList>
            <person name="Wegner C.E."/>
            <person name="Richter-Heitmann T."/>
            <person name="Klindworth A."/>
            <person name="Klockow C."/>
            <person name="Richter M."/>
            <person name="Achstetter T."/>
            <person name="Glockner F.O."/>
            <person name="Harder J."/>
        </authorList>
    </citation>
    <scope>NUCLEOTIDE SEQUENCE [LARGE SCALE GENOMIC DNA]</scope>
    <source>
        <strain evidence="2 3">WH47</strain>
    </source>
</reference>
<name>F2AU63_RHOBT</name>
<accession>F2AU63</accession>
<organism evidence="2 3">
    <name type="scientific">Rhodopirellula baltica WH47</name>
    <dbReference type="NCBI Taxonomy" id="991778"/>
    <lineage>
        <taxon>Bacteria</taxon>
        <taxon>Pseudomonadati</taxon>
        <taxon>Planctomycetota</taxon>
        <taxon>Planctomycetia</taxon>
        <taxon>Pirellulales</taxon>
        <taxon>Pirellulaceae</taxon>
        <taxon>Rhodopirellula</taxon>
    </lineage>
</organism>
<dbReference type="PATRIC" id="fig|991778.3.peg.3468"/>
<sequence>MDIRQGWRLINCRERGTVRQSTARPRRNGRVKHVPEADFTMEADSPSG</sequence>
<dbReference type="Proteomes" id="UP000006222">
    <property type="component" value="Unassembled WGS sequence"/>
</dbReference>
<proteinExistence type="predicted"/>
<evidence type="ECO:0000313" key="2">
    <source>
        <dbReference type="EMBL" id="EGF26786.1"/>
    </source>
</evidence>
<evidence type="ECO:0000313" key="3">
    <source>
        <dbReference type="Proteomes" id="UP000006222"/>
    </source>
</evidence>
<evidence type="ECO:0000256" key="1">
    <source>
        <dbReference type="SAM" id="MobiDB-lite"/>
    </source>
</evidence>
<gene>
    <name evidence="2" type="ORF">RBWH47_02102</name>
</gene>